<keyword evidence="2" id="KW-1185">Reference proteome</keyword>
<sequence>MSSNYDPLTNKHYYESNINVIILFGLTELKTYVTWNEAGINKRSEASIVYD</sequence>
<proteinExistence type="predicted"/>
<dbReference type="Proteomes" id="UP000054549">
    <property type="component" value="Unassembled WGS sequence"/>
</dbReference>
<reference evidence="1 2" key="1">
    <citation type="submission" date="2014-04" db="EMBL/GenBank/DDBJ databases">
        <title>Evolutionary Origins and Diversification of the Mycorrhizal Mutualists.</title>
        <authorList>
            <consortium name="DOE Joint Genome Institute"/>
            <consortium name="Mycorrhizal Genomics Consortium"/>
            <person name="Kohler A."/>
            <person name="Kuo A."/>
            <person name="Nagy L.G."/>
            <person name="Floudas D."/>
            <person name="Copeland A."/>
            <person name="Barry K.W."/>
            <person name="Cichocki N."/>
            <person name="Veneault-Fourrey C."/>
            <person name="LaButti K."/>
            <person name="Lindquist E.A."/>
            <person name="Lipzen A."/>
            <person name="Lundell T."/>
            <person name="Morin E."/>
            <person name="Murat C."/>
            <person name="Riley R."/>
            <person name="Ohm R."/>
            <person name="Sun H."/>
            <person name="Tunlid A."/>
            <person name="Henrissat B."/>
            <person name="Grigoriev I.V."/>
            <person name="Hibbett D.S."/>
            <person name="Martin F."/>
        </authorList>
    </citation>
    <scope>NUCLEOTIDE SEQUENCE [LARGE SCALE GENOMIC DNA]</scope>
    <source>
        <strain evidence="1 2">Koide BX008</strain>
    </source>
</reference>
<dbReference type="OrthoDB" id="3049336at2759"/>
<evidence type="ECO:0000313" key="1">
    <source>
        <dbReference type="EMBL" id="KIL60614.1"/>
    </source>
</evidence>
<protein>
    <submittedName>
        <fullName evidence="1">Uncharacterized protein</fullName>
    </submittedName>
</protein>
<dbReference type="EMBL" id="KN818296">
    <property type="protein sequence ID" value="KIL60614.1"/>
    <property type="molecule type" value="Genomic_DNA"/>
</dbReference>
<name>A0A0C2T2B8_AMAMK</name>
<evidence type="ECO:0000313" key="2">
    <source>
        <dbReference type="Proteomes" id="UP000054549"/>
    </source>
</evidence>
<accession>A0A0C2T2B8</accession>
<dbReference type="HOGENOM" id="CLU_204094_0_0_1"/>
<feature type="non-terminal residue" evidence="1">
    <location>
        <position position="51"/>
    </location>
</feature>
<organism evidence="1 2">
    <name type="scientific">Amanita muscaria (strain Koide BX008)</name>
    <dbReference type="NCBI Taxonomy" id="946122"/>
    <lineage>
        <taxon>Eukaryota</taxon>
        <taxon>Fungi</taxon>
        <taxon>Dikarya</taxon>
        <taxon>Basidiomycota</taxon>
        <taxon>Agaricomycotina</taxon>
        <taxon>Agaricomycetes</taxon>
        <taxon>Agaricomycetidae</taxon>
        <taxon>Agaricales</taxon>
        <taxon>Pluteineae</taxon>
        <taxon>Amanitaceae</taxon>
        <taxon>Amanita</taxon>
    </lineage>
</organism>
<dbReference type="AlphaFoldDB" id="A0A0C2T2B8"/>
<gene>
    <name evidence="1" type="ORF">M378DRAFT_167977</name>
</gene>
<dbReference type="InParanoid" id="A0A0C2T2B8"/>